<dbReference type="Proteomes" id="UP001595816">
    <property type="component" value="Unassembled WGS sequence"/>
</dbReference>
<name>A0ABV8LP60_9ACTN</name>
<evidence type="ECO:0000259" key="7">
    <source>
        <dbReference type="Pfam" id="PF02525"/>
    </source>
</evidence>
<evidence type="ECO:0000256" key="5">
    <source>
        <dbReference type="ARBA" id="ARBA00048542"/>
    </source>
</evidence>
<proteinExistence type="inferred from homology"/>
<evidence type="ECO:0000313" key="8">
    <source>
        <dbReference type="EMBL" id="MFC4132791.1"/>
    </source>
</evidence>
<dbReference type="SUPFAM" id="SSF52218">
    <property type="entry name" value="Flavoproteins"/>
    <property type="match status" value="1"/>
</dbReference>
<comment type="caution">
    <text evidence="8">The sequence shown here is derived from an EMBL/GenBank/DDBJ whole genome shotgun (WGS) entry which is preliminary data.</text>
</comment>
<comment type="catalytic activity">
    <reaction evidence="6">
        <text>2 a quinone + NADH + H(+) = 2 a 1,4-benzosemiquinone + NAD(+)</text>
        <dbReference type="Rhea" id="RHEA:65952"/>
        <dbReference type="ChEBI" id="CHEBI:15378"/>
        <dbReference type="ChEBI" id="CHEBI:57540"/>
        <dbReference type="ChEBI" id="CHEBI:57945"/>
        <dbReference type="ChEBI" id="CHEBI:132124"/>
        <dbReference type="ChEBI" id="CHEBI:134225"/>
    </reaction>
</comment>
<evidence type="ECO:0000256" key="1">
    <source>
        <dbReference type="ARBA" id="ARBA00022630"/>
    </source>
</evidence>
<dbReference type="InterPro" id="IPR003680">
    <property type="entry name" value="Flavodoxin_fold"/>
</dbReference>
<reference evidence="9" key="1">
    <citation type="journal article" date="2019" name="Int. J. Syst. Evol. Microbiol.">
        <title>The Global Catalogue of Microorganisms (GCM) 10K type strain sequencing project: providing services to taxonomists for standard genome sequencing and annotation.</title>
        <authorList>
            <consortium name="The Broad Institute Genomics Platform"/>
            <consortium name="The Broad Institute Genome Sequencing Center for Infectious Disease"/>
            <person name="Wu L."/>
            <person name="Ma J."/>
        </authorList>
    </citation>
    <scope>NUCLEOTIDE SEQUENCE [LARGE SCALE GENOMIC DNA]</scope>
    <source>
        <strain evidence="9">CGMCC 4.7289</strain>
    </source>
</reference>
<keyword evidence="9" id="KW-1185">Reference proteome</keyword>
<comment type="caution">
    <text evidence="6">Lacks conserved residue(s) required for the propagation of feature annotation.</text>
</comment>
<dbReference type="Pfam" id="PF02525">
    <property type="entry name" value="Flavodoxin_2"/>
    <property type="match status" value="1"/>
</dbReference>
<evidence type="ECO:0000256" key="4">
    <source>
        <dbReference type="ARBA" id="ARBA00023027"/>
    </source>
</evidence>
<dbReference type="PANTHER" id="PTHR43741:SF4">
    <property type="entry name" value="FMN-DEPENDENT NADH:QUINONE OXIDOREDUCTASE"/>
    <property type="match status" value="1"/>
</dbReference>
<dbReference type="HAMAP" id="MF_01216">
    <property type="entry name" value="Azoreductase_type1"/>
    <property type="match status" value="1"/>
</dbReference>
<dbReference type="InterPro" id="IPR023048">
    <property type="entry name" value="NADH:quinone_OxRdtase_FMN_depd"/>
</dbReference>
<sequence>MSKLLHISASPRGDQSESLALGETFLATYREVNPGAEVDTWDLWDGTLPQFGPAAAHAKMTIFAGGTPTGDQAEAWDAARAAFQRFDAYDRYLFTVPMWNSGVPYILKQFIDVVSQPGMVFSFDPEAGYTGLLRGKKAAVIYTGAVYGDDRGRAFGTDHQQPFFHDWLEWAGITDVTEVAFRPNLATADPTTGRTQARATTTDLAKTF</sequence>
<feature type="binding site" evidence="6">
    <location>
        <position position="10"/>
    </location>
    <ligand>
        <name>FMN</name>
        <dbReference type="ChEBI" id="CHEBI:58210"/>
    </ligand>
</feature>
<dbReference type="RefSeq" id="WP_308197673.1">
    <property type="nucleotide sequence ID" value="NZ_JAMZDZ010000001.1"/>
</dbReference>
<keyword evidence="1 6" id="KW-0285">Flavoprotein</keyword>
<evidence type="ECO:0000313" key="9">
    <source>
        <dbReference type="Proteomes" id="UP001595816"/>
    </source>
</evidence>
<evidence type="ECO:0000256" key="3">
    <source>
        <dbReference type="ARBA" id="ARBA00023002"/>
    </source>
</evidence>
<comment type="similarity">
    <text evidence="6">Belongs to the azoreductase type 1 family.</text>
</comment>
<comment type="function">
    <text evidence="6">Also exhibits azoreductase activity. Catalyzes the reductive cleavage of the azo bond in aromatic azo compounds to the corresponding amines.</text>
</comment>
<protein>
    <recommendedName>
        <fullName evidence="6">FMN dependent NADH:quinone oxidoreductase</fullName>
        <ecNumber evidence="6">1.6.5.-</ecNumber>
    </recommendedName>
    <alternativeName>
        <fullName evidence="6">Azo-dye reductase</fullName>
    </alternativeName>
    <alternativeName>
        <fullName evidence="6">FMN-dependent NADH-azo compound oxidoreductase</fullName>
    </alternativeName>
    <alternativeName>
        <fullName evidence="6">FMN-dependent NADH-azoreductase</fullName>
        <ecNumber evidence="6">1.7.1.17</ecNumber>
    </alternativeName>
</protein>
<keyword evidence="2 6" id="KW-0288">FMN</keyword>
<evidence type="ECO:0000256" key="6">
    <source>
        <dbReference type="HAMAP-Rule" id="MF_01216"/>
    </source>
</evidence>
<accession>A0ABV8LP60</accession>
<keyword evidence="3 6" id="KW-0560">Oxidoreductase</keyword>
<comment type="cofactor">
    <cofactor evidence="6">
        <name>FMN</name>
        <dbReference type="ChEBI" id="CHEBI:58210"/>
    </cofactor>
    <text evidence="6">Binds 1 FMN per subunit.</text>
</comment>
<keyword evidence="4 6" id="KW-0520">NAD</keyword>
<evidence type="ECO:0000256" key="2">
    <source>
        <dbReference type="ARBA" id="ARBA00022643"/>
    </source>
</evidence>
<comment type="function">
    <text evidence="6">Quinone reductase that provides resistance to thiol-specific stress caused by electrophilic quinones.</text>
</comment>
<dbReference type="PANTHER" id="PTHR43741">
    <property type="entry name" value="FMN-DEPENDENT NADH-AZOREDUCTASE 1"/>
    <property type="match status" value="1"/>
</dbReference>
<dbReference type="EC" id="1.7.1.17" evidence="6"/>
<dbReference type="InterPro" id="IPR050104">
    <property type="entry name" value="FMN-dep_NADH:Q_OxRdtase_AzoR1"/>
</dbReference>
<dbReference type="EC" id="1.6.5.-" evidence="6"/>
<dbReference type="InterPro" id="IPR029039">
    <property type="entry name" value="Flavoprotein-like_sf"/>
</dbReference>
<gene>
    <name evidence="6" type="primary">azoR</name>
    <name evidence="8" type="ORF">ACFOZ4_19455</name>
</gene>
<comment type="subunit">
    <text evidence="6">Homodimer.</text>
</comment>
<organism evidence="8 9">
    <name type="scientific">Hamadaea flava</name>
    <dbReference type="NCBI Taxonomy" id="1742688"/>
    <lineage>
        <taxon>Bacteria</taxon>
        <taxon>Bacillati</taxon>
        <taxon>Actinomycetota</taxon>
        <taxon>Actinomycetes</taxon>
        <taxon>Micromonosporales</taxon>
        <taxon>Micromonosporaceae</taxon>
        <taxon>Hamadaea</taxon>
    </lineage>
</organism>
<comment type="catalytic activity">
    <reaction evidence="5">
        <text>N,N-dimethyl-1,4-phenylenediamine + anthranilate + 2 NAD(+) = 2-(4-dimethylaminophenyl)diazenylbenzoate + 2 NADH + 2 H(+)</text>
        <dbReference type="Rhea" id="RHEA:55872"/>
        <dbReference type="ChEBI" id="CHEBI:15378"/>
        <dbReference type="ChEBI" id="CHEBI:15783"/>
        <dbReference type="ChEBI" id="CHEBI:16567"/>
        <dbReference type="ChEBI" id="CHEBI:57540"/>
        <dbReference type="ChEBI" id="CHEBI:57945"/>
        <dbReference type="ChEBI" id="CHEBI:71579"/>
        <dbReference type="EC" id="1.7.1.17"/>
    </reaction>
    <physiologicalReaction direction="right-to-left" evidence="5">
        <dbReference type="Rhea" id="RHEA:55874"/>
    </physiologicalReaction>
</comment>
<dbReference type="Gene3D" id="3.40.50.360">
    <property type="match status" value="1"/>
</dbReference>
<dbReference type="EMBL" id="JBHSAY010000009">
    <property type="protein sequence ID" value="MFC4132791.1"/>
    <property type="molecule type" value="Genomic_DNA"/>
</dbReference>
<feature type="binding site" evidence="6">
    <location>
        <begin position="16"/>
        <end position="18"/>
    </location>
    <ligand>
        <name>FMN</name>
        <dbReference type="ChEBI" id="CHEBI:58210"/>
    </ligand>
</feature>
<feature type="domain" description="Flavodoxin-like fold" evidence="7">
    <location>
        <begin position="2"/>
        <end position="197"/>
    </location>
</feature>